<accession>T1EWG1</accession>
<evidence type="ECO:0000313" key="3">
    <source>
        <dbReference type="EnsemblMetazoa" id="HelroP165212"/>
    </source>
</evidence>
<dbReference type="InParanoid" id="T1EWG1"/>
<dbReference type="Proteomes" id="UP000015101">
    <property type="component" value="Unassembled WGS sequence"/>
</dbReference>
<gene>
    <name evidence="3" type="primary">20200911</name>
    <name evidence="2" type="ORF">HELRODRAFT_165212</name>
</gene>
<dbReference type="GeneID" id="20200911"/>
<dbReference type="OrthoDB" id="26384at2759"/>
<dbReference type="KEGG" id="hro:HELRODRAFT_165212"/>
<dbReference type="CTD" id="20200911"/>
<evidence type="ECO:0000256" key="1">
    <source>
        <dbReference type="SAM" id="MobiDB-lite"/>
    </source>
</evidence>
<dbReference type="AlphaFoldDB" id="T1EWG1"/>
<dbReference type="EMBL" id="KB097639">
    <property type="protein sequence ID" value="ESN93054.1"/>
    <property type="molecule type" value="Genomic_DNA"/>
</dbReference>
<reference evidence="3" key="3">
    <citation type="submission" date="2015-06" db="UniProtKB">
        <authorList>
            <consortium name="EnsemblMetazoa"/>
        </authorList>
    </citation>
    <scope>IDENTIFICATION</scope>
</reference>
<feature type="region of interest" description="Disordered" evidence="1">
    <location>
        <begin position="1"/>
        <end position="21"/>
    </location>
</feature>
<dbReference type="RefSeq" id="XP_009029315.1">
    <property type="nucleotide sequence ID" value="XM_009031067.1"/>
</dbReference>
<sequence length="108" mass="11804">MNSALVDVLSSSYSKSPQSTEKQHEVFFGNTNVSNFDPTTTLTTASTTVCTTTTTPPTTVTIAPTSSLLSLKSERRHCLYLSDDPIRFEPVSEVTSVFFDESNQQVGF</sequence>
<reference evidence="2 4" key="2">
    <citation type="journal article" date="2013" name="Nature">
        <title>Insights into bilaterian evolution from three spiralian genomes.</title>
        <authorList>
            <person name="Simakov O."/>
            <person name="Marletaz F."/>
            <person name="Cho S.J."/>
            <person name="Edsinger-Gonzales E."/>
            <person name="Havlak P."/>
            <person name="Hellsten U."/>
            <person name="Kuo D.H."/>
            <person name="Larsson T."/>
            <person name="Lv J."/>
            <person name="Arendt D."/>
            <person name="Savage R."/>
            <person name="Osoegawa K."/>
            <person name="de Jong P."/>
            <person name="Grimwood J."/>
            <person name="Chapman J.A."/>
            <person name="Shapiro H."/>
            <person name="Aerts A."/>
            <person name="Otillar R.P."/>
            <person name="Terry A.Y."/>
            <person name="Boore J.L."/>
            <person name="Grigoriev I.V."/>
            <person name="Lindberg D.R."/>
            <person name="Seaver E.C."/>
            <person name="Weisblat D.A."/>
            <person name="Putnam N.H."/>
            <person name="Rokhsar D.S."/>
        </authorList>
    </citation>
    <scope>NUCLEOTIDE SEQUENCE</scope>
</reference>
<keyword evidence="4" id="KW-1185">Reference proteome</keyword>
<dbReference type="EnsemblMetazoa" id="HelroT165212">
    <property type="protein sequence ID" value="HelroP165212"/>
    <property type="gene ID" value="HelroG165212"/>
</dbReference>
<proteinExistence type="predicted"/>
<dbReference type="EMBL" id="AMQM01001989">
    <property type="status" value="NOT_ANNOTATED_CDS"/>
    <property type="molecule type" value="Genomic_DNA"/>
</dbReference>
<evidence type="ECO:0000313" key="4">
    <source>
        <dbReference type="Proteomes" id="UP000015101"/>
    </source>
</evidence>
<feature type="compositionally biased region" description="Polar residues" evidence="1">
    <location>
        <begin position="1"/>
        <end position="20"/>
    </location>
</feature>
<protein>
    <submittedName>
        <fullName evidence="2 3">Uncharacterized protein</fullName>
    </submittedName>
</protein>
<evidence type="ECO:0000313" key="2">
    <source>
        <dbReference type="EMBL" id="ESN93054.1"/>
    </source>
</evidence>
<dbReference type="HOGENOM" id="CLU_2199792_0_0_1"/>
<name>T1EWG1_HELRO</name>
<organism evidence="3 4">
    <name type="scientific">Helobdella robusta</name>
    <name type="common">Californian leech</name>
    <dbReference type="NCBI Taxonomy" id="6412"/>
    <lineage>
        <taxon>Eukaryota</taxon>
        <taxon>Metazoa</taxon>
        <taxon>Spiralia</taxon>
        <taxon>Lophotrochozoa</taxon>
        <taxon>Annelida</taxon>
        <taxon>Clitellata</taxon>
        <taxon>Hirudinea</taxon>
        <taxon>Rhynchobdellida</taxon>
        <taxon>Glossiphoniidae</taxon>
        <taxon>Helobdella</taxon>
    </lineage>
</organism>
<reference evidence="4" key="1">
    <citation type="submission" date="2012-12" db="EMBL/GenBank/DDBJ databases">
        <authorList>
            <person name="Hellsten U."/>
            <person name="Grimwood J."/>
            <person name="Chapman J.A."/>
            <person name="Shapiro H."/>
            <person name="Aerts A."/>
            <person name="Otillar R.P."/>
            <person name="Terry A.Y."/>
            <person name="Boore J.L."/>
            <person name="Simakov O."/>
            <person name="Marletaz F."/>
            <person name="Cho S.-J."/>
            <person name="Edsinger-Gonzales E."/>
            <person name="Havlak P."/>
            <person name="Kuo D.-H."/>
            <person name="Larsson T."/>
            <person name="Lv J."/>
            <person name="Arendt D."/>
            <person name="Savage R."/>
            <person name="Osoegawa K."/>
            <person name="de Jong P."/>
            <person name="Lindberg D.R."/>
            <person name="Seaver E.C."/>
            <person name="Weisblat D.A."/>
            <person name="Putnam N.H."/>
            <person name="Grigoriev I.V."/>
            <person name="Rokhsar D.S."/>
        </authorList>
    </citation>
    <scope>NUCLEOTIDE SEQUENCE</scope>
</reference>